<dbReference type="Pfam" id="PF00394">
    <property type="entry name" value="Cu-oxidase"/>
    <property type="match status" value="1"/>
</dbReference>
<evidence type="ECO:0000259" key="1">
    <source>
        <dbReference type="Pfam" id="PF00394"/>
    </source>
</evidence>
<dbReference type="SUPFAM" id="SSF49503">
    <property type="entry name" value="Cupredoxins"/>
    <property type="match status" value="2"/>
</dbReference>
<dbReference type="Gene3D" id="2.60.40.420">
    <property type="entry name" value="Cupredoxins - blue copper proteins"/>
    <property type="match status" value="2"/>
</dbReference>
<dbReference type="RefSeq" id="WP_211908823.1">
    <property type="nucleotide sequence ID" value="NZ_CP036498.1"/>
</dbReference>
<proteinExistence type="predicted"/>
<dbReference type="PROSITE" id="PS51318">
    <property type="entry name" value="TAT"/>
    <property type="match status" value="1"/>
</dbReference>
<keyword evidence="4" id="KW-1185">Reference proteome</keyword>
<dbReference type="Proteomes" id="UP000682843">
    <property type="component" value="Chromosome"/>
</dbReference>
<sequence>MTNSPLALTRRTLLAGAGGALIAPWLTRATFAQAVTSLELQAKTGPLIVRPGTSSEAGTLHSAQKGPLRFNRGDEIDVQIVNQLPGPIVLNCRGINAVSGIAPLLDRKPVATGAKDSFKLTMRSAGTSYVDMRLLGDGANLPSQVRSMVVQETDPLEVDRDEVLLVEDFRITADGKLLAPGVDPKDAAVMFLANRKALHDIPVKTNERLRLRLINGCQRSVVALKFEDQDVRVMAIDGQPAEPFPARNNQVVLAPGTRIDVFLDIAKPAGTVTQILLHDGKEIRRIGQLVTLKDPPLRAAPMQTVTPLPSNGLPLQIDLKSAMRSDLNLGAPDTGWIRPLDLAASTAPAFKAKPGRPVVLTLNNKASTPAVLQMHGHHFRLLDKLDDGWKPFWLDTLALDPGQTQRIAFVAHNPGRWLIESFTTDWASPRLVRWYEVG</sequence>
<dbReference type="InterPro" id="IPR001117">
    <property type="entry name" value="Cu-oxidase_2nd"/>
</dbReference>
<dbReference type="EMBL" id="CP036498">
    <property type="protein sequence ID" value="QUS40242.1"/>
    <property type="molecule type" value="Genomic_DNA"/>
</dbReference>
<dbReference type="InterPro" id="IPR008972">
    <property type="entry name" value="Cupredoxin"/>
</dbReference>
<evidence type="ECO:0000313" key="4">
    <source>
        <dbReference type="Proteomes" id="UP000682843"/>
    </source>
</evidence>
<reference evidence="3 4" key="1">
    <citation type="submission" date="2019-02" db="EMBL/GenBank/DDBJ databases">
        <title>Emended description of the genus Rhodopseudomonas and description of Rhodopseudomonas albus sp. nov., a non-phototrophic, heavy-metal-tolerant bacterium isolated from garden soil.</title>
        <authorList>
            <person name="Bao Z."/>
            <person name="Cao W.W."/>
            <person name="Sato Y."/>
            <person name="Nishizawa T."/>
            <person name="Zhao J."/>
            <person name="Guo Y."/>
            <person name="Ohta H."/>
        </authorList>
    </citation>
    <scope>NUCLEOTIDE SEQUENCE [LARGE SCALE GENOMIC DNA]</scope>
    <source>
        <strain evidence="3 4">SK50-23</strain>
    </source>
</reference>
<dbReference type="InterPro" id="IPR006311">
    <property type="entry name" value="TAT_signal"/>
</dbReference>
<evidence type="ECO:0000259" key="2">
    <source>
        <dbReference type="Pfam" id="PF07731"/>
    </source>
</evidence>
<feature type="domain" description="Plastocyanin-like" evidence="1">
    <location>
        <begin position="196"/>
        <end position="268"/>
    </location>
</feature>
<accession>A0ABX8A9A2</accession>
<dbReference type="InterPro" id="IPR011706">
    <property type="entry name" value="Cu-oxidase_C"/>
</dbReference>
<organism evidence="3 4">
    <name type="scientific">Tardiphaga alba</name>
    <dbReference type="NCBI Taxonomy" id="340268"/>
    <lineage>
        <taxon>Bacteria</taxon>
        <taxon>Pseudomonadati</taxon>
        <taxon>Pseudomonadota</taxon>
        <taxon>Alphaproteobacteria</taxon>
        <taxon>Hyphomicrobiales</taxon>
        <taxon>Nitrobacteraceae</taxon>
        <taxon>Tardiphaga</taxon>
    </lineage>
</organism>
<evidence type="ECO:0000313" key="3">
    <source>
        <dbReference type="EMBL" id="QUS40242.1"/>
    </source>
</evidence>
<gene>
    <name evidence="3" type="ORF">RPMA_16430</name>
</gene>
<protein>
    <submittedName>
        <fullName evidence="3">Copper oxidase</fullName>
    </submittedName>
</protein>
<name>A0ABX8A9A2_9BRAD</name>
<dbReference type="Pfam" id="PF07731">
    <property type="entry name" value="Cu-oxidase_2"/>
    <property type="match status" value="1"/>
</dbReference>
<feature type="domain" description="Plastocyanin-like" evidence="2">
    <location>
        <begin position="344"/>
        <end position="433"/>
    </location>
</feature>